<evidence type="ECO:0000313" key="1">
    <source>
        <dbReference type="EMBL" id="QDV52434.1"/>
    </source>
</evidence>
<proteinExistence type="predicted"/>
<sequence>MLQNLFRYHCWICFSLITETLNRCLLAVSDLLATEKDLRDRRHLVKSNERHLKTINGLNLDQNWAKLCRLCRSLSQKTCAQTAPVTNEFSQKTRQTSGFYSADFDREKHFEVLKKVFSRARRRNGVSLLACARQGQFVQLNDQSEFRKEQ</sequence>
<dbReference type="AlphaFoldDB" id="A0A518IH68"/>
<organism evidence="1 2">
    <name type="scientific">Gimesia fumaroli</name>
    <dbReference type="NCBI Taxonomy" id="2527976"/>
    <lineage>
        <taxon>Bacteria</taxon>
        <taxon>Pseudomonadati</taxon>
        <taxon>Planctomycetota</taxon>
        <taxon>Planctomycetia</taxon>
        <taxon>Planctomycetales</taxon>
        <taxon>Planctomycetaceae</taxon>
        <taxon>Gimesia</taxon>
    </lineage>
</organism>
<keyword evidence="2" id="KW-1185">Reference proteome</keyword>
<gene>
    <name evidence="1" type="ORF">Enr17x_44970</name>
</gene>
<dbReference type="Proteomes" id="UP000318313">
    <property type="component" value="Chromosome"/>
</dbReference>
<dbReference type="EMBL" id="CP037452">
    <property type="protein sequence ID" value="QDV52434.1"/>
    <property type="molecule type" value="Genomic_DNA"/>
</dbReference>
<dbReference type="KEGG" id="gfm:Enr17x_44970"/>
<reference evidence="1 2" key="1">
    <citation type="submission" date="2019-03" db="EMBL/GenBank/DDBJ databases">
        <title>Deep-cultivation of Planctomycetes and their phenomic and genomic characterization uncovers novel biology.</title>
        <authorList>
            <person name="Wiegand S."/>
            <person name="Jogler M."/>
            <person name="Boedeker C."/>
            <person name="Pinto D."/>
            <person name="Vollmers J."/>
            <person name="Rivas-Marin E."/>
            <person name="Kohn T."/>
            <person name="Peeters S.H."/>
            <person name="Heuer A."/>
            <person name="Rast P."/>
            <person name="Oberbeckmann S."/>
            <person name="Bunk B."/>
            <person name="Jeske O."/>
            <person name="Meyerdierks A."/>
            <person name="Storesund J.E."/>
            <person name="Kallscheuer N."/>
            <person name="Luecker S."/>
            <person name="Lage O.M."/>
            <person name="Pohl T."/>
            <person name="Merkel B.J."/>
            <person name="Hornburger P."/>
            <person name="Mueller R.-W."/>
            <person name="Bruemmer F."/>
            <person name="Labrenz M."/>
            <person name="Spormann A.M."/>
            <person name="Op den Camp H."/>
            <person name="Overmann J."/>
            <person name="Amann R."/>
            <person name="Jetten M.S.M."/>
            <person name="Mascher T."/>
            <person name="Medema M.H."/>
            <person name="Devos D.P."/>
            <person name="Kaster A.-K."/>
            <person name="Ovreas L."/>
            <person name="Rohde M."/>
            <person name="Galperin M.Y."/>
            <person name="Jogler C."/>
        </authorList>
    </citation>
    <scope>NUCLEOTIDE SEQUENCE [LARGE SCALE GENOMIC DNA]</scope>
    <source>
        <strain evidence="1 2">Enr17</strain>
    </source>
</reference>
<protein>
    <submittedName>
        <fullName evidence="1">Uncharacterized protein</fullName>
    </submittedName>
</protein>
<name>A0A518IH68_9PLAN</name>
<evidence type="ECO:0000313" key="2">
    <source>
        <dbReference type="Proteomes" id="UP000318313"/>
    </source>
</evidence>
<accession>A0A518IH68</accession>